<dbReference type="EMBL" id="PDOF01000002">
    <property type="protein sequence ID" value="PYZ96363.1"/>
    <property type="molecule type" value="Genomic_DNA"/>
</dbReference>
<comment type="caution">
    <text evidence="7">The sequence shown here is derived from an EMBL/GenBank/DDBJ whole genome shotgun (WGS) entry which is preliminary data.</text>
</comment>
<dbReference type="InterPro" id="IPR014240">
    <property type="entry name" value="YteA"/>
</dbReference>
<keyword evidence="3" id="KW-0862">Zinc</keyword>
<dbReference type="InterPro" id="IPR037187">
    <property type="entry name" value="DnaK_N"/>
</dbReference>
<feature type="compositionally biased region" description="Basic and acidic residues" evidence="5">
    <location>
        <begin position="127"/>
        <end position="170"/>
    </location>
</feature>
<dbReference type="SUPFAM" id="SSF109635">
    <property type="entry name" value="DnaK suppressor protein DksA, alpha-hairpin domain"/>
    <property type="match status" value="1"/>
</dbReference>
<evidence type="ECO:0000256" key="4">
    <source>
        <dbReference type="PROSITE-ProRule" id="PRU00510"/>
    </source>
</evidence>
<dbReference type="Proteomes" id="UP000248066">
    <property type="component" value="Unassembled WGS sequence"/>
</dbReference>
<dbReference type="PANTHER" id="PTHR33823">
    <property type="entry name" value="RNA POLYMERASE-BINDING TRANSCRIPTION FACTOR DKSA-RELATED"/>
    <property type="match status" value="1"/>
</dbReference>
<dbReference type="GO" id="GO:0008270">
    <property type="term" value="F:zinc ion binding"/>
    <property type="evidence" value="ECO:0007669"/>
    <property type="project" value="UniProtKB-KW"/>
</dbReference>
<evidence type="ECO:0000259" key="6">
    <source>
        <dbReference type="Pfam" id="PF01258"/>
    </source>
</evidence>
<evidence type="ECO:0000256" key="3">
    <source>
        <dbReference type="ARBA" id="ARBA00022833"/>
    </source>
</evidence>
<feature type="region of interest" description="Disordered" evidence="5">
    <location>
        <begin position="30"/>
        <end position="63"/>
    </location>
</feature>
<sequence length="244" mass="27226">MKAILNGGIPLITQEQTNILKGRLYDMKEENEQRLAGGESETDSDRRPEDTGEISNYDNHPGDQATELFEREKDAAINNHARHQLNEVKDALQAIEEGEYGKCEVCGDSIPFERLEIVPETTKCVEHAQEASRDRSRPVEEEIQRASLEDDSESKERVAFDRKDAWESVSDHGTSQSPSDFVNKERQYNNPKGDSENDSGVTEEVDDVAVSDIEGNDTGRTSGRKEHDGGSGSSSDLEDDPKQR</sequence>
<dbReference type="Gene3D" id="1.20.120.910">
    <property type="entry name" value="DksA, coiled-coil domain"/>
    <property type="match status" value="1"/>
</dbReference>
<evidence type="ECO:0000256" key="2">
    <source>
        <dbReference type="ARBA" id="ARBA00022771"/>
    </source>
</evidence>
<keyword evidence="8" id="KW-1185">Reference proteome</keyword>
<protein>
    <recommendedName>
        <fullName evidence="6">Zinc finger DksA/TraR C4-type domain-containing protein</fullName>
    </recommendedName>
</protein>
<name>A0A2W0H3E9_9BACI</name>
<dbReference type="PANTHER" id="PTHR33823:SF4">
    <property type="entry name" value="GENERAL STRESS PROTEIN 16O"/>
    <property type="match status" value="1"/>
</dbReference>
<dbReference type="AlphaFoldDB" id="A0A2W0H3E9"/>
<gene>
    <name evidence="7" type="ORF">CR205_11585</name>
</gene>
<evidence type="ECO:0000256" key="5">
    <source>
        <dbReference type="SAM" id="MobiDB-lite"/>
    </source>
</evidence>
<dbReference type="NCBIfam" id="TIGR02890">
    <property type="entry name" value="bacill_yteA"/>
    <property type="match status" value="1"/>
</dbReference>
<evidence type="ECO:0000313" key="7">
    <source>
        <dbReference type="EMBL" id="PYZ96363.1"/>
    </source>
</evidence>
<dbReference type="PROSITE" id="PS51128">
    <property type="entry name" value="ZF_DKSA_2"/>
    <property type="match status" value="1"/>
</dbReference>
<keyword evidence="1" id="KW-0479">Metal-binding</keyword>
<feature type="compositionally biased region" description="Polar residues" evidence="5">
    <location>
        <begin position="171"/>
        <end position="180"/>
    </location>
</feature>
<reference evidence="7 8" key="1">
    <citation type="submission" date="2017-10" db="EMBL/GenBank/DDBJ databases">
        <title>Bacillus sp. nov., a halophilic bacterium isolated from a Yangshapao Lake.</title>
        <authorList>
            <person name="Wang H."/>
        </authorList>
    </citation>
    <scope>NUCLEOTIDE SEQUENCE [LARGE SCALE GENOMIC DNA]</scope>
    <source>
        <strain evidence="7 8">YSP-3</strain>
    </source>
</reference>
<dbReference type="SUPFAM" id="SSF57716">
    <property type="entry name" value="Glucocorticoid receptor-like (DNA-binding domain)"/>
    <property type="match status" value="1"/>
</dbReference>
<dbReference type="Pfam" id="PF01258">
    <property type="entry name" value="zf-dskA_traR"/>
    <property type="match status" value="1"/>
</dbReference>
<dbReference type="InterPro" id="IPR000962">
    <property type="entry name" value="Znf_DskA_TraR"/>
</dbReference>
<proteinExistence type="predicted"/>
<evidence type="ECO:0000313" key="8">
    <source>
        <dbReference type="Proteomes" id="UP000248066"/>
    </source>
</evidence>
<feature type="region of interest" description="Disordered" evidence="5">
    <location>
        <begin position="127"/>
        <end position="244"/>
    </location>
</feature>
<feature type="domain" description="Zinc finger DksA/TraR C4-type" evidence="6">
    <location>
        <begin position="98"/>
        <end position="126"/>
    </location>
</feature>
<accession>A0A2W0H3E9</accession>
<organism evidence="7 8">
    <name type="scientific">Alteribacter lacisalsi</name>
    <dbReference type="NCBI Taxonomy" id="2045244"/>
    <lineage>
        <taxon>Bacteria</taxon>
        <taxon>Bacillati</taxon>
        <taxon>Bacillota</taxon>
        <taxon>Bacilli</taxon>
        <taxon>Bacillales</taxon>
        <taxon>Bacillaceae</taxon>
        <taxon>Alteribacter</taxon>
    </lineage>
</organism>
<feature type="zinc finger region" description="dksA C4-type" evidence="4">
    <location>
        <begin position="103"/>
        <end position="127"/>
    </location>
</feature>
<evidence type="ECO:0000256" key="1">
    <source>
        <dbReference type="ARBA" id="ARBA00022723"/>
    </source>
</evidence>
<keyword evidence="2" id="KW-0863">Zinc-finger</keyword>